<name>A0ABR9NW51_9BACT</name>
<dbReference type="RefSeq" id="WP_192905595.1">
    <property type="nucleotide sequence ID" value="NZ_JADBFD010000014.1"/>
</dbReference>
<keyword evidence="4" id="KW-1185">Reference proteome</keyword>
<reference evidence="3 4" key="1">
    <citation type="submission" date="2020-10" db="EMBL/GenBank/DDBJ databases">
        <title>Investigation of anaerobic biodegradation of phenanthrene by a sulfate-dependent Geobacter anodireducens strain PheS2.</title>
        <authorList>
            <person name="Zhang Z."/>
        </authorList>
    </citation>
    <scope>NUCLEOTIDE SEQUENCE [LARGE SCALE GENOMIC DNA]</scope>
    <source>
        <strain evidence="3 4">PheS2</strain>
    </source>
</reference>
<organism evidence="3 4">
    <name type="scientific">Geobacter anodireducens</name>
    <dbReference type="NCBI Taxonomy" id="1340425"/>
    <lineage>
        <taxon>Bacteria</taxon>
        <taxon>Pseudomonadati</taxon>
        <taxon>Thermodesulfobacteriota</taxon>
        <taxon>Desulfuromonadia</taxon>
        <taxon>Geobacterales</taxon>
        <taxon>Geobacteraceae</taxon>
        <taxon>Geobacter</taxon>
    </lineage>
</organism>
<gene>
    <name evidence="3" type="ORF">IIE05_10870</name>
</gene>
<evidence type="ECO:0000313" key="3">
    <source>
        <dbReference type="EMBL" id="MBE2888470.1"/>
    </source>
</evidence>
<sequence length="135" mass="14914">MKSSLLLLLFLLPTVLFAADFYQPIPVAEVARLMKTPGVTVLDVNVQEIWEKHHIPGAVHIAGPDIARYLPVDKKALLIFYCAGPLCDASGIAANQSVMLGYRRVYVMRDGIFGWMKLGYPVESAVPDKKQGTQQ</sequence>
<dbReference type="EMBL" id="JADBFD010000014">
    <property type="protein sequence ID" value="MBE2888470.1"/>
    <property type="molecule type" value="Genomic_DNA"/>
</dbReference>
<evidence type="ECO:0000259" key="2">
    <source>
        <dbReference type="PROSITE" id="PS50206"/>
    </source>
</evidence>
<dbReference type="Proteomes" id="UP000618926">
    <property type="component" value="Unassembled WGS sequence"/>
</dbReference>
<feature type="signal peptide" evidence="1">
    <location>
        <begin position="1"/>
        <end position="18"/>
    </location>
</feature>
<evidence type="ECO:0000256" key="1">
    <source>
        <dbReference type="SAM" id="SignalP"/>
    </source>
</evidence>
<dbReference type="Gene3D" id="3.40.250.10">
    <property type="entry name" value="Rhodanese-like domain"/>
    <property type="match status" value="1"/>
</dbReference>
<dbReference type="PROSITE" id="PS50206">
    <property type="entry name" value="RHODANESE_3"/>
    <property type="match status" value="1"/>
</dbReference>
<proteinExistence type="predicted"/>
<comment type="caution">
    <text evidence="3">The sequence shown here is derived from an EMBL/GenBank/DDBJ whole genome shotgun (WGS) entry which is preliminary data.</text>
</comment>
<feature type="chain" id="PRO_5047170712" evidence="1">
    <location>
        <begin position="19"/>
        <end position="135"/>
    </location>
</feature>
<dbReference type="InterPro" id="IPR036873">
    <property type="entry name" value="Rhodanese-like_dom_sf"/>
</dbReference>
<dbReference type="SMART" id="SM00450">
    <property type="entry name" value="RHOD"/>
    <property type="match status" value="1"/>
</dbReference>
<protein>
    <submittedName>
        <fullName evidence="3">Rhodanese-like domain-containing protein</fullName>
    </submittedName>
</protein>
<dbReference type="SUPFAM" id="SSF52821">
    <property type="entry name" value="Rhodanese/Cell cycle control phosphatase"/>
    <property type="match status" value="1"/>
</dbReference>
<feature type="domain" description="Rhodanese" evidence="2">
    <location>
        <begin position="35"/>
        <end position="124"/>
    </location>
</feature>
<dbReference type="CDD" id="cd00158">
    <property type="entry name" value="RHOD"/>
    <property type="match status" value="1"/>
</dbReference>
<accession>A0ABR9NW51</accession>
<dbReference type="Pfam" id="PF00581">
    <property type="entry name" value="Rhodanese"/>
    <property type="match status" value="1"/>
</dbReference>
<dbReference type="InterPro" id="IPR001763">
    <property type="entry name" value="Rhodanese-like_dom"/>
</dbReference>
<evidence type="ECO:0000313" key="4">
    <source>
        <dbReference type="Proteomes" id="UP000618926"/>
    </source>
</evidence>
<keyword evidence="1" id="KW-0732">Signal</keyword>